<dbReference type="CDD" id="cd07016">
    <property type="entry name" value="S14_ClpP_1"/>
    <property type="match status" value="1"/>
</dbReference>
<dbReference type="PRINTS" id="PR00127">
    <property type="entry name" value="CLPPROTEASEP"/>
</dbReference>
<dbReference type="GO" id="GO:0004252">
    <property type="term" value="F:serine-type endopeptidase activity"/>
    <property type="evidence" value="ECO:0007669"/>
    <property type="project" value="InterPro"/>
</dbReference>
<keyword evidence="3" id="KW-0378">Hydrolase</keyword>
<comment type="similarity">
    <text evidence="1 2">Belongs to the peptidase S14 family.</text>
</comment>
<evidence type="ECO:0000256" key="2">
    <source>
        <dbReference type="RuleBase" id="RU003567"/>
    </source>
</evidence>
<reference evidence="3 4" key="1">
    <citation type="submission" date="2016-10" db="EMBL/GenBank/DDBJ databases">
        <authorList>
            <person name="de Groot N.N."/>
        </authorList>
    </citation>
    <scope>NUCLEOTIDE SEQUENCE [LARGE SCALE GENOMIC DNA]</scope>
    <source>
        <strain evidence="3 4">DSM 6793</strain>
    </source>
</reference>
<evidence type="ECO:0000313" key="3">
    <source>
        <dbReference type="EMBL" id="SFB80393.1"/>
    </source>
</evidence>
<dbReference type="SUPFAM" id="SSF52096">
    <property type="entry name" value="ClpP/crotonase"/>
    <property type="match status" value="1"/>
</dbReference>
<dbReference type="AlphaFoldDB" id="A0A1I1E674"/>
<dbReference type="GO" id="GO:0009368">
    <property type="term" value="C:endopeptidase Clp complex"/>
    <property type="evidence" value="ECO:0007669"/>
    <property type="project" value="TreeGrafter"/>
</dbReference>
<dbReference type="Pfam" id="PF00574">
    <property type="entry name" value="CLP_protease"/>
    <property type="match status" value="1"/>
</dbReference>
<protein>
    <recommendedName>
        <fullName evidence="2">ATP-dependent Clp protease proteolytic subunit</fullName>
    </recommendedName>
</protein>
<dbReference type="Gene3D" id="3.90.226.10">
    <property type="entry name" value="2-enoyl-CoA Hydratase, Chain A, domain 1"/>
    <property type="match status" value="1"/>
</dbReference>
<keyword evidence="4" id="KW-1185">Reference proteome</keyword>
<dbReference type="Proteomes" id="UP000199514">
    <property type="component" value="Unassembled WGS sequence"/>
</dbReference>
<dbReference type="EMBL" id="FOLE01000001">
    <property type="protein sequence ID" value="SFB80393.1"/>
    <property type="molecule type" value="Genomic_DNA"/>
</dbReference>
<dbReference type="STRING" id="927664.SAMN05421780_101551"/>
<dbReference type="GO" id="GO:0004176">
    <property type="term" value="F:ATP-dependent peptidase activity"/>
    <property type="evidence" value="ECO:0007669"/>
    <property type="project" value="InterPro"/>
</dbReference>
<sequence length="384" mass="42386">MAKNIPYVVMQATDSRTAYIVIQGDISWWSEMNNSDAFTRKIDEAITAGCVNVNLYINSGGGDTHQANEMCNQLTRFKGKKIGYIGALCASAATLLACTMDEVYAMPNTLYMVHNPCLMAYGGLKEFESAKQLWQITKDNAAELYAKKTGKPLNQIIAMMDAETWFSAKSAKEYGWITDIIDAIPFGVSEDPAAILEELYKPYSEAIKEQLTSMQSKLTASVTMYSVNNQVTITTDNNNNMEGKKIAVALGLAETADENAIMAAIAGMKSQNENFATMQREQVKQYVTSMIASGKATEAERQHWESLGNASMTLLQSTAEKLTARMSASRTITPSGGTPPADEKEYKTLIELMADGEAFDRERNGKTQLYMSLYKAHYGFEPKF</sequence>
<dbReference type="InterPro" id="IPR029045">
    <property type="entry name" value="ClpP/crotonase-like_dom_sf"/>
</dbReference>
<organism evidence="3 4">
    <name type="scientific">Flexibacter flexilis DSM 6793</name>
    <dbReference type="NCBI Taxonomy" id="927664"/>
    <lineage>
        <taxon>Bacteria</taxon>
        <taxon>Pseudomonadati</taxon>
        <taxon>Bacteroidota</taxon>
        <taxon>Cytophagia</taxon>
        <taxon>Cytophagales</taxon>
        <taxon>Flexibacteraceae</taxon>
        <taxon>Flexibacter</taxon>
    </lineage>
</organism>
<evidence type="ECO:0000313" key="4">
    <source>
        <dbReference type="Proteomes" id="UP000199514"/>
    </source>
</evidence>
<gene>
    <name evidence="3" type="ORF">SAMN05421780_101551</name>
</gene>
<evidence type="ECO:0000256" key="1">
    <source>
        <dbReference type="ARBA" id="ARBA00007039"/>
    </source>
</evidence>
<dbReference type="OrthoDB" id="1408931at2"/>
<dbReference type="PANTHER" id="PTHR10381">
    <property type="entry name" value="ATP-DEPENDENT CLP PROTEASE PROTEOLYTIC SUBUNIT"/>
    <property type="match status" value="1"/>
</dbReference>
<dbReference type="InterPro" id="IPR023562">
    <property type="entry name" value="ClpP/TepA"/>
</dbReference>
<proteinExistence type="inferred from homology"/>
<dbReference type="GO" id="GO:0006515">
    <property type="term" value="P:protein quality control for misfolded or incompletely synthesized proteins"/>
    <property type="evidence" value="ECO:0007669"/>
    <property type="project" value="TreeGrafter"/>
</dbReference>
<dbReference type="InterPro" id="IPR001907">
    <property type="entry name" value="ClpP"/>
</dbReference>
<dbReference type="GO" id="GO:0051117">
    <property type="term" value="F:ATPase binding"/>
    <property type="evidence" value="ECO:0007669"/>
    <property type="project" value="TreeGrafter"/>
</dbReference>
<accession>A0A1I1E674</accession>
<keyword evidence="3" id="KW-0645">Protease</keyword>
<name>A0A1I1E674_9BACT</name>
<dbReference type="RefSeq" id="WP_091506880.1">
    <property type="nucleotide sequence ID" value="NZ_FOLE01000001.1"/>
</dbReference>
<dbReference type="PANTHER" id="PTHR10381:SF11">
    <property type="entry name" value="ATP-DEPENDENT CLP PROTEASE PROTEOLYTIC SUBUNIT, MITOCHONDRIAL"/>
    <property type="match status" value="1"/>
</dbReference>